<dbReference type="InterPro" id="IPR030390">
    <property type="entry name" value="MeTrfase_TrmA_AS"/>
</dbReference>
<gene>
    <name evidence="8" type="ORF">BATDEDRAFT_34298</name>
</gene>
<dbReference type="InterPro" id="IPR000504">
    <property type="entry name" value="RRM_dom"/>
</dbReference>
<evidence type="ECO:0000313" key="9">
    <source>
        <dbReference type="Proteomes" id="UP000007241"/>
    </source>
</evidence>
<feature type="compositionally biased region" description="Polar residues" evidence="6">
    <location>
        <begin position="7"/>
        <end position="30"/>
    </location>
</feature>
<dbReference type="PANTHER" id="PTHR45904">
    <property type="entry name" value="TRNA (URACIL-5-)-METHYLTRANSFERASE"/>
    <property type="match status" value="1"/>
</dbReference>
<reference evidence="8 9" key="1">
    <citation type="submission" date="2009-12" db="EMBL/GenBank/DDBJ databases">
        <title>The draft genome of Batrachochytrium dendrobatidis.</title>
        <authorList>
            <consortium name="US DOE Joint Genome Institute (JGI-PGF)"/>
            <person name="Kuo A."/>
            <person name="Salamov A."/>
            <person name="Schmutz J."/>
            <person name="Lucas S."/>
            <person name="Pitluck S."/>
            <person name="Rosenblum E."/>
            <person name="Stajich J."/>
            <person name="Eisen M."/>
            <person name="Grigoriev I.V."/>
        </authorList>
    </citation>
    <scope>NUCLEOTIDE SEQUENCE [LARGE SCALE GENOMIC DNA]</scope>
    <source>
        <strain evidence="9">JAM81 / FGSC 10211</strain>
    </source>
</reference>
<dbReference type="SUPFAM" id="SSF53335">
    <property type="entry name" value="S-adenosyl-L-methionine-dependent methyltransferases"/>
    <property type="match status" value="1"/>
</dbReference>
<dbReference type="InterPro" id="IPR010280">
    <property type="entry name" value="U5_MeTrfase_fam"/>
</dbReference>
<dbReference type="Gene3D" id="3.40.50.150">
    <property type="entry name" value="Vaccinia Virus protein VP39"/>
    <property type="match status" value="1"/>
</dbReference>
<dbReference type="HOGENOM" id="CLU_014689_4_2_1"/>
<dbReference type="SUPFAM" id="SSF54928">
    <property type="entry name" value="RNA-binding domain, RBD"/>
    <property type="match status" value="1"/>
</dbReference>
<dbReference type="InterPro" id="IPR035979">
    <property type="entry name" value="RBD_domain_sf"/>
</dbReference>
<feature type="active site" evidence="5">
    <location>
        <position position="772"/>
    </location>
</feature>
<comment type="caution">
    <text evidence="4">Lacks conserved residue(s) required for the propagation of feature annotation.</text>
</comment>
<dbReference type="GeneID" id="18240388"/>
<evidence type="ECO:0000259" key="7">
    <source>
        <dbReference type="SMART" id="SM00360"/>
    </source>
</evidence>
<keyword evidence="2 4" id="KW-0808">Transferase</keyword>
<dbReference type="AlphaFoldDB" id="F4NUR0"/>
<dbReference type="Gene3D" id="2.40.50.1070">
    <property type="match status" value="1"/>
</dbReference>
<name>F4NUR0_BATDJ</name>
<dbReference type="InParanoid" id="F4NUR0"/>
<dbReference type="Pfam" id="PF05958">
    <property type="entry name" value="tRNA_U5-meth_tr"/>
    <property type="match status" value="1"/>
</dbReference>
<dbReference type="EMBL" id="GL882879">
    <property type="protein sequence ID" value="EGF83624.1"/>
    <property type="molecule type" value="Genomic_DNA"/>
</dbReference>
<dbReference type="RefSeq" id="XP_006675816.1">
    <property type="nucleotide sequence ID" value="XM_006675753.1"/>
</dbReference>
<dbReference type="PROSITE" id="PS51687">
    <property type="entry name" value="SAM_MT_RNA_M5U"/>
    <property type="match status" value="1"/>
</dbReference>
<organism evidence="8 9">
    <name type="scientific">Batrachochytrium dendrobatidis (strain JAM81 / FGSC 10211)</name>
    <name type="common">Frog chytrid fungus</name>
    <dbReference type="NCBI Taxonomy" id="684364"/>
    <lineage>
        <taxon>Eukaryota</taxon>
        <taxon>Fungi</taxon>
        <taxon>Fungi incertae sedis</taxon>
        <taxon>Chytridiomycota</taxon>
        <taxon>Chytridiomycota incertae sedis</taxon>
        <taxon>Chytridiomycetes</taxon>
        <taxon>Rhizophydiales</taxon>
        <taxon>Rhizophydiales incertae sedis</taxon>
        <taxon>Batrachochytrium</taxon>
    </lineage>
</organism>
<comment type="similarity">
    <text evidence="4">Belongs to the class I-like SAM-binding methyltransferase superfamily. RNA M5U methyltransferase family.</text>
</comment>
<keyword evidence="3 4" id="KW-0949">S-adenosyl-L-methionine</keyword>
<dbReference type="SMART" id="SM00360">
    <property type="entry name" value="RRM"/>
    <property type="match status" value="1"/>
</dbReference>
<dbReference type="OrthoDB" id="10250660at2759"/>
<evidence type="ECO:0000313" key="8">
    <source>
        <dbReference type="EMBL" id="EGF83624.1"/>
    </source>
</evidence>
<dbReference type="GO" id="GO:0003723">
    <property type="term" value="F:RNA binding"/>
    <property type="evidence" value="ECO:0007669"/>
    <property type="project" value="InterPro"/>
</dbReference>
<dbReference type="InterPro" id="IPR012677">
    <property type="entry name" value="Nucleotide-bd_a/b_plait_sf"/>
</dbReference>
<proteinExistence type="inferred from homology"/>
<accession>F4NUR0</accession>
<feature type="region of interest" description="Disordered" evidence="6">
    <location>
        <begin position="163"/>
        <end position="191"/>
    </location>
</feature>
<dbReference type="CDD" id="cd02440">
    <property type="entry name" value="AdoMet_MTases"/>
    <property type="match status" value="1"/>
</dbReference>
<dbReference type="InterPro" id="IPR029063">
    <property type="entry name" value="SAM-dependent_MTases_sf"/>
</dbReference>
<dbReference type="GO" id="GO:0032259">
    <property type="term" value="P:methylation"/>
    <property type="evidence" value="ECO:0007669"/>
    <property type="project" value="UniProtKB-KW"/>
</dbReference>
<feature type="active site" description="Nucleophile" evidence="4">
    <location>
        <position position="772"/>
    </location>
</feature>
<feature type="region of interest" description="Disordered" evidence="6">
    <location>
        <begin position="622"/>
        <end position="658"/>
    </location>
</feature>
<dbReference type="GO" id="GO:0008173">
    <property type="term" value="F:RNA methyltransferase activity"/>
    <property type="evidence" value="ECO:0007669"/>
    <property type="project" value="InterPro"/>
</dbReference>
<feature type="compositionally biased region" description="Basic and acidic residues" evidence="6">
    <location>
        <begin position="169"/>
        <end position="182"/>
    </location>
</feature>
<feature type="region of interest" description="Disordered" evidence="6">
    <location>
        <begin position="1"/>
        <end position="94"/>
    </location>
</feature>
<feature type="domain" description="RRM" evidence="7">
    <location>
        <begin position="223"/>
        <end position="291"/>
    </location>
</feature>
<keyword evidence="1 4" id="KW-0489">Methyltransferase</keyword>
<sequence>MVRKSTRISANTAGTSPARASTTTVTTKSPLESAAKRQKTAKGKKEVAIAAPESPINDDADLDSNHQPSPVKTPKSKRTACDSITSMTKKSATKKKTVLEVDEMAASIQDTDSATGMDDVVLENNETLQADISKETAVDSSCTVEDSMDGVENATPICESTNTAATKQSIEDKEPAVDHSAEPMEEESTVTQPIAISSVETTEPSPAKPIRQDDRDNSFSAYRLILGNLVIFTTPKDIKKLLTQNEISYRNVKKGPKWEYAIIAFDTEDHMEACRKKMQGMLYKKRVIEVSNANAPRTNKPMRRGDEITDDDQRTPDERLFDQVTPLWRLPYEQQLVQKQKTMTNILNKYTKEMINVSQPSSPHSKATRELLLQKAEMSWVRKAKAAYNRGLLFQLNDIHPSPVTEGYRTKCEFSFGKDPNGEIAVGFLLGGFKDGTTSIMGPNKCVHVSDTAKKISTILEGLAETSKLPVYDRETKSGYWRLAQVRTPSTGKNMVFLQVALYDEATDAETSALAKAEKSRILPYINEQAEKLGISIENVLYQESSALFCGFKPSDSFEILQGSSTVTEKLFDYTFKISSDSFFQINTPATEVLYSIVKDLCLSSPVLRDFDQIEQTQDSATVDSTTKVEQNTEESESVSVTESEIPKTKDVTPLASSSPIDGSNTVLLDLCCGTGTIGITLASHFKKVVGVELVQEAIDNAIVNAQDNGVTNAVYLCGKVEEKIGEVFRNHVGPEDQVVAVLDPARVGVNGTVIAAIRACRHLKHVVYISCDAKQACSNFVELCRPTSKRYQGTPFRPVQGTTVDLFPHTMPCELVVSFARE</sequence>
<dbReference type="GO" id="GO:0006396">
    <property type="term" value="P:RNA processing"/>
    <property type="evidence" value="ECO:0007669"/>
    <property type="project" value="InterPro"/>
</dbReference>
<feature type="binding site" evidence="4">
    <location>
        <position position="585"/>
    </location>
    <ligand>
        <name>S-adenosyl-L-methionine</name>
        <dbReference type="ChEBI" id="CHEBI:59789"/>
    </ligand>
</feature>
<dbReference type="PROSITE" id="PS01230">
    <property type="entry name" value="TRMA_1"/>
    <property type="match status" value="1"/>
</dbReference>
<evidence type="ECO:0000256" key="2">
    <source>
        <dbReference type="ARBA" id="ARBA00022679"/>
    </source>
</evidence>
<keyword evidence="9" id="KW-1185">Reference proteome</keyword>
<dbReference type="Proteomes" id="UP000007241">
    <property type="component" value="Unassembled WGS sequence"/>
</dbReference>
<evidence type="ECO:0000256" key="6">
    <source>
        <dbReference type="SAM" id="MobiDB-lite"/>
    </source>
</evidence>
<dbReference type="PANTHER" id="PTHR45904:SF2">
    <property type="entry name" value="TRNA (URACIL-5-)-METHYLTRANSFERASE HOMOLOG A"/>
    <property type="match status" value="1"/>
</dbReference>
<evidence type="ECO:0000256" key="1">
    <source>
        <dbReference type="ARBA" id="ARBA00022603"/>
    </source>
</evidence>
<dbReference type="Gene3D" id="3.30.70.330">
    <property type="match status" value="1"/>
</dbReference>
<evidence type="ECO:0000256" key="5">
    <source>
        <dbReference type="PROSITE-ProRule" id="PRU10015"/>
    </source>
</evidence>
<evidence type="ECO:0000256" key="3">
    <source>
        <dbReference type="ARBA" id="ARBA00022691"/>
    </source>
</evidence>
<dbReference type="OMA" id="TPLWNMP"/>
<protein>
    <recommendedName>
        <fullName evidence="7">RRM domain-containing protein</fullName>
    </recommendedName>
</protein>
<dbReference type="STRING" id="684364.F4NUR0"/>
<feature type="binding site" evidence="4">
    <location>
        <position position="693"/>
    </location>
    <ligand>
        <name>S-adenosyl-L-methionine</name>
        <dbReference type="ChEBI" id="CHEBI:59789"/>
    </ligand>
</feature>
<feature type="binding site" evidence="4">
    <location>
        <position position="744"/>
    </location>
    <ligand>
        <name>S-adenosyl-L-methionine</name>
        <dbReference type="ChEBI" id="CHEBI:59789"/>
    </ligand>
</feature>
<evidence type="ECO:0000256" key="4">
    <source>
        <dbReference type="PROSITE-ProRule" id="PRU01024"/>
    </source>
</evidence>
<dbReference type="InterPro" id="IPR045850">
    <property type="entry name" value="TRM2_met"/>
</dbReference>